<keyword evidence="2 10" id="KW-0723">Serine/threonine-protein kinase</keyword>
<evidence type="ECO:0000256" key="1">
    <source>
        <dbReference type="ARBA" id="ARBA00012513"/>
    </source>
</evidence>
<dbReference type="EC" id="2.7.11.1" evidence="1"/>
<evidence type="ECO:0000256" key="7">
    <source>
        <dbReference type="ARBA" id="ARBA00047899"/>
    </source>
</evidence>
<evidence type="ECO:0000313" key="12">
    <source>
        <dbReference type="EMBL" id="CAD2222280.1"/>
    </source>
</evidence>
<keyword evidence="5 12" id="KW-0418">Kinase</keyword>
<dbReference type="GO" id="GO:0007165">
    <property type="term" value="P:signal transduction"/>
    <property type="evidence" value="ECO:0007669"/>
    <property type="project" value="TreeGrafter"/>
</dbReference>
<dbReference type="VEuPathDB" id="TriTrypDB:ADEAN_000982000"/>
<comment type="catalytic activity">
    <reaction evidence="7">
        <text>L-threonyl-[protein] + ATP = O-phospho-L-threonyl-[protein] + ADP + H(+)</text>
        <dbReference type="Rhea" id="RHEA:46608"/>
        <dbReference type="Rhea" id="RHEA-COMP:11060"/>
        <dbReference type="Rhea" id="RHEA-COMP:11605"/>
        <dbReference type="ChEBI" id="CHEBI:15378"/>
        <dbReference type="ChEBI" id="CHEBI:30013"/>
        <dbReference type="ChEBI" id="CHEBI:30616"/>
        <dbReference type="ChEBI" id="CHEBI:61977"/>
        <dbReference type="ChEBI" id="CHEBI:456216"/>
        <dbReference type="EC" id="2.7.11.1"/>
    </reaction>
</comment>
<evidence type="ECO:0000256" key="6">
    <source>
        <dbReference type="ARBA" id="ARBA00022840"/>
    </source>
</evidence>
<dbReference type="InterPro" id="IPR011009">
    <property type="entry name" value="Kinase-like_dom_sf"/>
</dbReference>
<proteinExistence type="inferred from homology"/>
<dbReference type="PANTHER" id="PTHR43895">
    <property type="entry name" value="CALCIUM/CALMODULIN-DEPENDENT PROTEIN KINASE KINASE-RELATED"/>
    <property type="match status" value="1"/>
</dbReference>
<keyword evidence="6 9" id="KW-0067">ATP-binding</keyword>
<evidence type="ECO:0000259" key="11">
    <source>
        <dbReference type="PROSITE" id="PS50011"/>
    </source>
</evidence>
<dbReference type="Pfam" id="PF00069">
    <property type="entry name" value="Pkinase"/>
    <property type="match status" value="1"/>
</dbReference>
<evidence type="ECO:0000256" key="3">
    <source>
        <dbReference type="ARBA" id="ARBA00022679"/>
    </source>
</evidence>
<dbReference type="InterPro" id="IPR017441">
    <property type="entry name" value="Protein_kinase_ATP_BS"/>
</dbReference>
<evidence type="ECO:0000256" key="9">
    <source>
        <dbReference type="PROSITE-ProRule" id="PRU10141"/>
    </source>
</evidence>
<comment type="similarity">
    <text evidence="10">Belongs to the protein kinase superfamily.</text>
</comment>
<dbReference type="SUPFAM" id="SSF56112">
    <property type="entry name" value="Protein kinase-like (PK-like)"/>
    <property type="match status" value="1"/>
</dbReference>
<evidence type="ECO:0000256" key="8">
    <source>
        <dbReference type="ARBA" id="ARBA00048679"/>
    </source>
</evidence>
<dbReference type="InterPro" id="IPR000719">
    <property type="entry name" value="Prot_kinase_dom"/>
</dbReference>
<organism evidence="12 13">
    <name type="scientific">Angomonas deanei</name>
    <dbReference type="NCBI Taxonomy" id="59799"/>
    <lineage>
        <taxon>Eukaryota</taxon>
        <taxon>Discoba</taxon>
        <taxon>Euglenozoa</taxon>
        <taxon>Kinetoplastea</taxon>
        <taxon>Metakinetoplastina</taxon>
        <taxon>Trypanosomatida</taxon>
        <taxon>Trypanosomatidae</taxon>
        <taxon>Strigomonadinae</taxon>
        <taxon>Angomonas</taxon>
    </lineage>
</organism>
<dbReference type="PROSITE" id="PS50011">
    <property type="entry name" value="PROTEIN_KINASE_DOM"/>
    <property type="match status" value="1"/>
</dbReference>
<evidence type="ECO:0000256" key="10">
    <source>
        <dbReference type="RuleBase" id="RU000304"/>
    </source>
</evidence>
<dbReference type="GO" id="GO:0004674">
    <property type="term" value="F:protein serine/threonine kinase activity"/>
    <property type="evidence" value="ECO:0007669"/>
    <property type="project" value="UniProtKB-KW"/>
</dbReference>
<dbReference type="PROSITE" id="PS00108">
    <property type="entry name" value="PROTEIN_KINASE_ST"/>
    <property type="match status" value="1"/>
</dbReference>
<dbReference type="PIRSF" id="PIRSF000654">
    <property type="entry name" value="Integrin-linked_kinase"/>
    <property type="match status" value="1"/>
</dbReference>
<feature type="domain" description="Protein kinase" evidence="11">
    <location>
        <begin position="11"/>
        <end position="261"/>
    </location>
</feature>
<evidence type="ECO:0000256" key="4">
    <source>
        <dbReference type="ARBA" id="ARBA00022741"/>
    </source>
</evidence>
<dbReference type="CDD" id="cd14003">
    <property type="entry name" value="STKc_AMPK-like"/>
    <property type="match status" value="1"/>
</dbReference>
<accession>A0A7G2CR98</accession>
<dbReference type="AlphaFoldDB" id="A0A7G2CR98"/>
<dbReference type="Gene3D" id="1.10.510.10">
    <property type="entry name" value="Transferase(Phosphotransferase) domain 1"/>
    <property type="match status" value="1"/>
</dbReference>
<dbReference type="InterPro" id="IPR008271">
    <property type="entry name" value="Ser/Thr_kinase_AS"/>
</dbReference>
<dbReference type="GO" id="GO:0005524">
    <property type="term" value="F:ATP binding"/>
    <property type="evidence" value="ECO:0007669"/>
    <property type="project" value="UniProtKB-UniRule"/>
</dbReference>
<dbReference type="FunFam" id="1.10.510.10:FF:000571">
    <property type="entry name" value="Maternal embryonic leucine zipper kinase"/>
    <property type="match status" value="1"/>
</dbReference>
<reference evidence="12 13" key="1">
    <citation type="submission" date="2020-08" db="EMBL/GenBank/DDBJ databases">
        <authorList>
            <person name="Newling K."/>
            <person name="Davey J."/>
            <person name="Forrester S."/>
        </authorList>
    </citation>
    <scope>NUCLEOTIDE SEQUENCE [LARGE SCALE GENOMIC DNA]</scope>
    <source>
        <strain evidence="13">Crithidia deanei Carvalho (ATCC PRA-265)</strain>
    </source>
</reference>
<keyword evidence="3" id="KW-0808">Transferase</keyword>
<dbReference type="PROSITE" id="PS00107">
    <property type="entry name" value="PROTEIN_KINASE_ATP"/>
    <property type="match status" value="1"/>
</dbReference>
<protein>
    <recommendedName>
        <fullName evidence="1">non-specific serine/threonine protein kinase</fullName>
        <ecNumber evidence="1">2.7.11.1</ecNumber>
    </recommendedName>
</protein>
<keyword evidence="13" id="KW-1185">Reference proteome</keyword>
<dbReference type="Proteomes" id="UP000515908">
    <property type="component" value="Chromosome 25"/>
</dbReference>
<dbReference type="EMBL" id="LR877169">
    <property type="protein sequence ID" value="CAD2222280.1"/>
    <property type="molecule type" value="Genomic_DNA"/>
</dbReference>
<gene>
    <name evidence="12" type="ORF">ADEAN_000982000</name>
</gene>
<evidence type="ECO:0000256" key="2">
    <source>
        <dbReference type="ARBA" id="ARBA00022527"/>
    </source>
</evidence>
<sequence>MSLAGCKVGEYSVGKKIGSGNFATVYECKGPDGRTYALKEIPKKEIHKQQMEKQLLREISILASVRHRNVLELVDKMQSTNTIYIITELVTGGELFDLIIKNRKLKEPVARRYLGELMDGLEAMQAQGVAHRDLKPENLLLDGKGVLKISDFGLGNVQGSNLLQTVCGTPNYVAPEVLMERGYNGFSADIWSSGVLLYVMVSGTMPFEDRNMNKLLLQIQRGVYRPLTNVSKECQDLISRMLQVDPRKRISLQDVRQHPWMRMR</sequence>
<dbReference type="PANTHER" id="PTHR43895:SF32">
    <property type="entry name" value="SERINE_THREONINE-PROTEIN KINASE CHK1"/>
    <property type="match status" value="1"/>
</dbReference>
<dbReference type="FunFam" id="3.30.200.20:FF:000042">
    <property type="entry name" value="Aurora kinase A"/>
    <property type="match status" value="1"/>
</dbReference>
<dbReference type="SMART" id="SM00220">
    <property type="entry name" value="S_TKc"/>
    <property type="match status" value="1"/>
</dbReference>
<evidence type="ECO:0000256" key="5">
    <source>
        <dbReference type="ARBA" id="ARBA00022777"/>
    </source>
</evidence>
<name>A0A7G2CR98_9TRYP</name>
<evidence type="ECO:0000313" key="13">
    <source>
        <dbReference type="Proteomes" id="UP000515908"/>
    </source>
</evidence>
<keyword evidence="4 9" id="KW-0547">Nucleotide-binding</keyword>
<comment type="catalytic activity">
    <reaction evidence="8">
        <text>L-seryl-[protein] + ATP = O-phospho-L-seryl-[protein] + ADP + H(+)</text>
        <dbReference type="Rhea" id="RHEA:17989"/>
        <dbReference type="Rhea" id="RHEA-COMP:9863"/>
        <dbReference type="Rhea" id="RHEA-COMP:11604"/>
        <dbReference type="ChEBI" id="CHEBI:15378"/>
        <dbReference type="ChEBI" id="CHEBI:29999"/>
        <dbReference type="ChEBI" id="CHEBI:30616"/>
        <dbReference type="ChEBI" id="CHEBI:83421"/>
        <dbReference type="ChEBI" id="CHEBI:456216"/>
        <dbReference type="EC" id="2.7.11.1"/>
    </reaction>
</comment>
<feature type="binding site" evidence="9">
    <location>
        <position position="44"/>
    </location>
    <ligand>
        <name>ATP</name>
        <dbReference type="ChEBI" id="CHEBI:30616"/>
    </ligand>
</feature>